<evidence type="ECO:0000313" key="1">
    <source>
        <dbReference type="EMBL" id="EJW94160.1"/>
    </source>
</evidence>
<protein>
    <submittedName>
        <fullName evidence="1">PglZ domain protein</fullName>
    </submittedName>
</protein>
<name>J9C2X5_9ZZZZ</name>
<proteinExistence type="predicted"/>
<sequence length="204" mass="23120">MQPYIKKSLDDKLTAIFGISYNCNSPARVEKIVQVLKYNAIVQNLAPVEADNYKTNRITDSISLQHINRILELALSTPKTATPFKEAVEELGGDIRDENIIAWYGTDANYNHVTDGLCIPIVKSLIQNDITDNPDKVINRLEELMLGHNENSGLMDAMEYVLIVSRFYERSFATGSFTLNTPGEYIAKYQSDFFLLDQLYRQAT</sequence>
<comment type="caution">
    <text evidence="1">The sequence shown here is derived from an EMBL/GenBank/DDBJ whole genome shotgun (WGS) entry which is preliminary data.</text>
</comment>
<gene>
    <name evidence="1" type="ORF">EVA_17733</name>
</gene>
<accession>J9C2X5</accession>
<feature type="non-terminal residue" evidence="1">
    <location>
        <position position="204"/>
    </location>
</feature>
<dbReference type="EMBL" id="AMCI01006540">
    <property type="protein sequence ID" value="EJW94160.1"/>
    <property type="molecule type" value="Genomic_DNA"/>
</dbReference>
<dbReference type="AlphaFoldDB" id="J9C2X5"/>
<reference evidence="1" key="1">
    <citation type="journal article" date="2012" name="PLoS ONE">
        <title>Gene sets for utilization of primary and secondary nutrition supplies in the distal gut of endangered iberian lynx.</title>
        <authorList>
            <person name="Alcaide M."/>
            <person name="Messina E."/>
            <person name="Richter M."/>
            <person name="Bargiela R."/>
            <person name="Peplies J."/>
            <person name="Huws S.A."/>
            <person name="Newbold C.J."/>
            <person name="Golyshin P.N."/>
            <person name="Simon M.A."/>
            <person name="Lopez G."/>
            <person name="Yakimov M.M."/>
            <person name="Ferrer M."/>
        </authorList>
    </citation>
    <scope>NUCLEOTIDE SEQUENCE</scope>
</reference>
<organism evidence="1">
    <name type="scientific">gut metagenome</name>
    <dbReference type="NCBI Taxonomy" id="749906"/>
    <lineage>
        <taxon>unclassified sequences</taxon>
        <taxon>metagenomes</taxon>
        <taxon>organismal metagenomes</taxon>
    </lineage>
</organism>